<evidence type="ECO:0008006" key="3">
    <source>
        <dbReference type="Google" id="ProtNLM"/>
    </source>
</evidence>
<evidence type="ECO:0000313" key="2">
    <source>
        <dbReference type="Proteomes" id="UP000485058"/>
    </source>
</evidence>
<gene>
    <name evidence="1" type="ORF">HaLaN_04447</name>
</gene>
<dbReference type="EMBL" id="BLLF01000225">
    <property type="protein sequence ID" value="GFH09334.1"/>
    <property type="molecule type" value="Genomic_DNA"/>
</dbReference>
<proteinExistence type="predicted"/>
<dbReference type="PANTHER" id="PTHR45005">
    <property type="match status" value="1"/>
</dbReference>
<dbReference type="Gene3D" id="1.25.40.10">
    <property type="entry name" value="Tetratricopeptide repeat domain"/>
    <property type="match status" value="1"/>
</dbReference>
<sequence>MEAPEQEYDLLYGHGLVLQELATRALQGSQEQGTLLKEACSKYEKALRLQPTSHTSTYNLGVARSDLARLTRATDPAAARQYLESAATCYADALRLHPDNPQALNNWGLVLQAQAKFRHAVRMRPDFNRGCYNLGTVCYSAACTLQGELAMLGPAAAAPPFLESGLPHRACAWGQQGARPLAQGLTATSTADSSAQALTLPLEQVDKVQRVDDPTLPPGAGFWVCLHDQPLGVFLVADNEDDADAWADALMLCAYIVQTRSAQTLAQALC</sequence>
<evidence type="ECO:0000313" key="1">
    <source>
        <dbReference type="EMBL" id="GFH09334.1"/>
    </source>
</evidence>
<dbReference type="PANTHER" id="PTHR45005:SF2">
    <property type="entry name" value="PROTEIN HLB1"/>
    <property type="match status" value="1"/>
</dbReference>
<dbReference type="AlphaFoldDB" id="A0A699YRC5"/>
<dbReference type="InterPro" id="IPR053277">
    <property type="entry name" value="Endomembrane_traffic_mod"/>
</dbReference>
<dbReference type="InterPro" id="IPR011990">
    <property type="entry name" value="TPR-like_helical_dom_sf"/>
</dbReference>
<dbReference type="SUPFAM" id="SSF48452">
    <property type="entry name" value="TPR-like"/>
    <property type="match status" value="1"/>
</dbReference>
<keyword evidence="2" id="KW-1185">Reference proteome</keyword>
<reference evidence="1 2" key="1">
    <citation type="submission" date="2020-02" db="EMBL/GenBank/DDBJ databases">
        <title>Draft genome sequence of Haematococcus lacustris strain NIES-144.</title>
        <authorList>
            <person name="Morimoto D."/>
            <person name="Nakagawa S."/>
            <person name="Yoshida T."/>
            <person name="Sawayama S."/>
        </authorList>
    </citation>
    <scope>NUCLEOTIDE SEQUENCE [LARGE SCALE GENOMIC DNA]</scope>
    <source>
        <strain evidence="1 2">NIES-144</strain>
    </source>
</reference>
<dbReference type="Pfam" id="PF06552">
    <property type="entry name" value="TOM20_plant"/>
    <property type="match status" value="1"/>
</dbReference>
<organism evidence="1 2">
    <name type="scientific">Haematococcus lacustris</name>
    <name type="common">Green alga</name>
    <name type="synonym">Haematococcus pluvialis</name>
    <dbReference type="NCBI Taxonomy" id="44745"/>
    <lineage>
        <taxon>Eukaryota</taxon>
        <taxon>Viridiplantae</taxon>
        <taxon>Chlorophyta</taxon>
        <taxon>core chlorophytes</taxon>
        <taxon>Chlorophyceae</taxon>
        <taxon>CS clade</taxon>
        <taxon>Chlamydomonadales</taxon>
        <taxon>Haematococcaceae</taxon>
        <taxon>Haematococcus</taxon>
    </lineage>
</organism>
<dbReference type="Proteomes" id="UP000485058">
    <property type="component" value="Unassembled WGS sequence"/>
</dbReference>
<accession>A0A699YRC5</accession>
<name>A0A699YRC5_HAELA</name>
<protein>
    <recommendedName>
        <fullName evidence="3">TPR_REGION domain-containing protein</fullName>
    </recommendedName>
</protein>
<comment type="caution">
    <text evidence="1">The sequence shown here is derived from an EMBL/GenBank/DDBJ whole genome shotgun (WGS) entry which is preliminary data.</text>
</comment>